<dbReference type="GO" id="GO:0006289">
    <property type="term" value="P:nucleotide-excision repair"/>
    <property type="evidence" value="ECO:0007669"/>
    <property type="project" value="TreeGrafter"/>
</dbReference>
<keyword evidence="15" id="KW-0539">Nucleus</keyword>
<dbReference type="Pfam" id="PF13307">
    <property type="entry name" value="Helicase_C_2"/>
    <property type="match status" value="1"/>
</dbReference>
<comment type="subcellular location">
    <subcellularLocation>
        <location evidence="2">Nucleus</location>
    </subcellularLocation>
</comment>
<dbReference type="InterPro" id="IPR006555">
    <property type="entry name" value="ATP-dep_Helicase_C"/>
</dbReference>
<protein>
    <recommendedName>
        <fullName evidence="16">DNA 5'-3' helicase</fullName>
        <ecNumber evidence="16">5.6.2.3</ecNumber>
    </recommendedName>
    <alternativeName>
        <fullName evidence="18">DNA 5'-3' helicase FANCJ</fullName>
    </alternativeName>
</protein>
<evidence type="ECO:0000256" key="17">
    <source>
        <dbReference type="ARBA" id="ARBA00048954"/>
    </source>
</evidence>
<evidence type="ECO:0000256" key="19">
    <source>
        <dbReference type="SAM" id="MobiDB-lite"/>
    </source>
</evidence>
<dbReference type="EC" id="5.6.2.3" evidence="16"/>
<dbReference type="Proteomes" id="UP000694568">
    <property type="component" value="Unplaced"/>
</dbReference>
<dbReference type="FunFam" id="3.40.50.300:FF:000977">
    <property type="entry name" value="BRCA1 interacting protein C-terminal helicase 1"/>
    <property type="match status" value="1"/>
</dbReference>
<evidence type="ECO:0000256" key="3">
    <source>
        <dbReference type="ARBA" id="ARBA00008792"/>
    </source>
</evidence>
<evidence type="ECO:0000313" key="21">
    <source>
        <dbReference type="Ensembl" id="ENSSLUP00000060237.1"/>
    </source>
</evidence>
<dbReference type="NCBIfam" id="TIGR00604">
    <property type="entry name" value="rad3"/>
    <property type="match status" value="1"/>
</dbReference>
<evidence type="ECO:0000313" key="22">
    <source>
        <dbReference type="Proteomes" id="UP000694568"/>
    </source>
</evidence>
<dbReference type="GO" id="GO:0051539">
    <property type="term" value="F:4 iron, 4 sulfur cluster binding"/>
    <property type="evidence" value="ECO:0007669"/>
    <property type="project" value="UniProtKB-KW"/>
</dbReference>
<evidence type="ECO:0000256" key="10">
    <source>
        <dbReference type="ARBA" id="ARBA00022840"/>
    </source>
</evidence>
<dbReference type="Gene3D" id="3.40.50.300">
    <property type="entry name" value="P-loop containing nucleotide triphosphate hydrolases"/>
    <property type="match status" value="3"/>
</dbReference>
<dbReference type="SUPFAM" id="SSF52540">
    <property type="entry name" value="P-loop containing nucleoside triphosphate hydrolases"/>
    <property type="match status" value="2"/>
</dbReference>
<feature type="compositionally biased region" description="Acidic residues" evidence="19">
    <location>
        <begin position="1077"/>
        <end position="1088"/>
    </location>
</feature>
<keyword evidence="6" id="KW-0547">Nucleotide-binding</keyword>
<evidence type="ECO:0000256" key="16">
    <source>
        <dbReference type="ARBA" id="ARBA00044969"/>
    </source>
</evidence>
<dbReference type="InterPro" id="IPR013020">
    <property type="entry name" value="Rad3/Chl1-like"/>
</dbReference>
<evidence type="ECO:0000256" key="1">
    <source>
        <dbReference type="ARBA" id="ARBA00001966"/>
    </source>
</evidence>
<dbReference type="GeneTree" id="ENSGT00950000182970"/>
<dbReference type="InterPro" id="IPR045028">
    <property type="entry name" value="DinG/Rad3-like"/>
</dbReference>
<evidence type="ECO:0000256" key="4">
    <source>
        <dbReference type="ARBA" id="ARBA00022485"/>
    </source>
</evidence>
<feature type="compositionally biased region" description="Low complexity" evidence="19">
    <location>
        <begin position="915"/>
        <end position="927"/>
    </location>
</feature>
<keyword evidence="7" id="KW-0227">DNA damage</keyword>
<feature type="region of interest" description="Disordered" evidence="19">
    <location>
        <begin position="908"/>
        <end position="942"/>
    </location>
</feature>
<evidence type="ECO:0000256" key="11">
    <source>
        <dbReference type="ARBA" id="ARBA00023004"/>
    </source>
</evidence>
<dbReference type="GO" id="GO:0005634">
    <property type="term" value="C:nucleus"/>
    <property type="evidence" value="ECO:0007669"/>
    <property type="project" value="UniProtKB-SubCell"/>
</dbReference>
<evidence type="ECO:0000256" key="5">
    <source>
        <dbReference type="ARBA" id="ARBA00022723"/>
    </source>
</evidence>
<keyword evidence="13" id="KW-0234">DNA repair</keyword>
<evidence type="ECO:0000256" key="6">
    <source>
        <dbReference type="ARBA" id="ARBA00022741"/>
    </source>
</evidence>
<comment type="similarity">
    <text evidence="3">Belongs to the DEAD box helicase family. DEAH subfamily.</text>
</comment>
<keyword evidence="8" id="KW-0378">Hydrolase</keyword>
<keyword evidence="12" id="KW-0411">Iron-sulfur</keyword>
<name>A0A8D0DHT9_SANLU</name>
<gene>
    <name evidence="21" type="primary">brip1</name>
</gene>
<feature type="compositionally biased region" description="Basic and acidic residues" evidence="19">
    <location>
        <begin position="1158"/>
        <end position="1177"/>
    </location>
</feature>
<evidence type="ECO:0000256" key="8">
    <source>
        <dbReference type="ARBA" id="ARBA00022801"/>
    </source>
</evidence>
<feature type="compositionally biased region" description="Polar residues" evidence="19">
    <location>
        <begin position="1012"/>
        <end position="1036"/>
    </location>
</feature>
<evidence type="ECO:0000256" key="12">
    <source>
        <dbReference type="ARBA" id="ARBA00023014"/>
    </source>
</evidence>
<reference evidence="21" key="2">
    <citation type="submission" date="2025-09" db="UniProtKB">
        <authorList>
            <consortium name="Ensembl"/>
        </authorList>
    </citation>
    <scope>IDENTIFICATION</scope>
</reference>
<organism evidence="21 22">
    <name type="scientific">Sander lucioperca</name>
    <name type="common">Pike-perch</name>
    <name type="synonym">Perca lucioperca</name>
    <dbReference type="NCBI Taxonomy" id="283035"/>
    <lineage>
        <taxon>Eukaryota</taxon>
        <taxon>Metazoa</taxon>
        <taxon>Chordata</taxon>
        <taxon>Craniata</taxon>
        <taxon>Vertebrata</taxon>
        <taxon>Euteleostomi</taxon>
        <taxon>Actinopterygii</taxon>
        <taxon>Neopterygii</taxon>
        <taxon>Teleostei</taxon>
        <taxon>Neoteleostei</taxon>
        <taxon>Acanthomorphata</taxon>
        <taxon>Eupercaria</taxon>
        <taxon>Perciformes</taxon>
        <taxon>Percoidei</taxon>
        <taxon>Percidae</taxon>
        <taxon>Luciopercinae</taxon>
        <taxon>Sander</taxon>
    </lineage>
</organism>
<keyword evidence="9" id="KW-0347">Helicase</keyword>
<comment type="catalytic activity">
    <reaction evidence="17">
        <text>ATP + H2O = ADP + phosphate + H(+)</text>
        <dbReference type="Rhea" id="RHEA:13065"/>
        <dbReference type="ChEBI" id="CHEBI:15377"/>
        <dbReference type="ChEBI" id="CHEBI:15378"/>
        <dbReference type="ChEBI" id="CHEBI:30616"/>
        <dbReference type="ChEBI" id="CHEBI:43474"/>
        <dbReference type="ChEBI" id="CHEBI:456216"/>
        <dbReference type="EC" id="5.6.2.3"/>
    </reaction>
</comment>
<dbReference type="SMART" id="SM00491">
    <property type="entry name" value="HELICc2"/>
    <property type="match status" value="1"/>
</dbReference>
<proteinExistence type="inferred from homology"/>
<feature type="compositionally biased region" description="Basic residues" evidence="19">
    <location>
        <begin position="1192"/>
        <end position="1201"/>
    </location>
</feature>
<feature type="region of interest" description="Disordered" evidence="19">
    <location>
        <begin position="1000"/>
        <end position="1210"/>
    </location>
</feature>
<dbReference type="CDD" id="cd18788">
    <property type="entry name" value="SF2_C_XPD"/>
    <property type="match status" value="1"/>
</dbReference>
<evidence type="ECO:0000256" key="13">
    <source>
        <dbReference type="ARBA" id="ARBA00023204"/>
    </source>
</evidence>
<dbReference type="GO" id="GO:0016818">
    <property type="term" value="F:hydrolase activity, acting on acid anhydrides, in phosphorus-containing anhydrides"/>
    <property type="evidence" value="ECO:0007669"/>
    <property type="project" value="InterPro"/>
</dbReference>
<keyword evidence="14" id="KW-0413">Isomerase</keyword>
<dbReference type="InterPro" id="IPR006554">
    <property type="entry name" value="Helicase-like_DEXD_c2"/>
</dbReference>
<dbReference type="GO" id="GO:0046872">
    <property type="term" value="F:metal ion binding"/>
    <property type="evidence" value="ECO:0007669"/>
    <property type="project" value="UniProtKB-KW"/>
</dbReference>
<sequence>MATSSVEYTIGGVKINFPCKAYPSQLAMMNSIVRGLNYGNHCLLESPTGSGKSLALLCSALGWQQAQFGIQSDKKCGDYKKSDVTTPCRCVCHNNASSTTATTAATPAVVDLTVSPCKDTAQPPPPALEHKESQPKEQSIASRLSQKFQSLLSSGCEKDDDFQPDKKRLRTAAEHKSCKRPRLERGVIFIDDDELGLEHEPSGPPSWSCELPLNISFFFSIQSPEPCSRCPCASTKDGVKEKDKDGKKKIPKIFFGTRTHKQITQITHELKRTVYSSVPMTILSSRGHTCVNSAVAPHSNRNERCKDLLDAKDGKSCHYYHGVQRMRDQCTLQRVHGLHDAWDIEDIVALGKRLRSCSYYAARELMQDALIIFCPYNYLNYRTIRENMEIDLAGQIVVLDEAHNIEDCARESASYTLDHNSLLMSRDELDGMVSSNIRRSKHETLRNFCYSLINWIQESQSLMSERGYESACKVWNGKDILGIFHNLGITADTFSILKQNLAAVLEKEERVGLVNGKEDLVQIPTLSSATSTVLKNLFMVLGFIYSTEDNCRFAEDYRVALQKSYAWTNQVPPDVADAQGFIVRPRYRQRQSVRVKTEVLTLSFWCLNPAVAFSSLSKSVHSIVLTSGTLSPMGSFSSELGVKFSIQLEANHVINKSQVWVGTVGSGPQGRKLCATFQHTETYAFQDEVGALLLHVCQVVAKGVLCFLPSYKMLDKLRDRWTNTGLWEKLEQRKVVITEPRGGGKGDFDELLQMYYDAIKCCEERDGALLIAVCRGKVSEGLDFTDDNARAVVTIGIPFPNIKDLQVELKMKYNDQHCKSRGLLPGNRWYEIQAYRALNQALGRCIRHKNDWGALILVDDRYRNNPNKYITGLSKWVRQLVQHHDTFSNAMQSLVAFSQVQQKVEGAPADSQTLSSAVSSPNSHVSVTLEGQGLPTATEPQTPRSYVNLLEPQQDTSPSTIQFFSRTQLKAEQNEKPLSHQKRTARPLYHIFTSSPISTSFKKPIFKGKGPSSVSQHLETSNHSVPNDKQQISSPQKKTEATCLKQGAEDSSSEIQVEPHNLALDPSPVTSPPCCDNPDEDEEEEEDQTIFFTPELFEGEGNEGSPQKDVKPKSPPRMGLGAESPALLSEELFGSEQARGQEQASAFDGQIAISVSKESTELSKGQEEEIIEQKQGEGGEQVDNQSRQTGSRLRRLSRSRQKAPSTPSGN</sequence>
<reference evidence="21" key="1">
    <citation type="submission" date="2025-08" db="UniProtKB">
        <authorList>
            <consortium name="Ensembl"/>
        </authorList>
    </citation>
    <scope>IDENTIFICATION</scope>
</reference>
<accession>A0A8D0DHT9</accession>
<evidence type="ECO:0000256" key="15">
    <source>
        <dbReference type="ARBA" id="ARBA00023242"/>
    </source>
</evidence>
<dbReference type="GO" id="GO:0005524">
    <property type="term" value="F:ATP binding"/>
    <property type="evidence" value="ECO:0007669"/>
    <property type="project" value="UniProtKB-KW"/>
</dbReference>
<comment type="cofactor">
    <cofactor evidence="1">
        <name>[4Fe-4S] cluster</name>
        <dbReference type="ChEBI" id="CHEBI:49883"/>
    </cofactor>
</comment>
<evidence type="ECO:0000256" key="18">
    <source>
        <dbReference type="ARBA" id="ARBA00082714"/>
    </source>
</evidence>
<dbReference type="GO" id="GO:0003677">
    <property type="term" value="F:DNA binding"/>
    <property type="evidence" value="ECO:0007669"/>
    <property type="project" value="InterPro"/>
</dbReference>
<dbReference type="GO" id="GO:1990918">
    <property type="term" value="P:double-strand break repair involved in meiotic recombination"/>
    <property type="evidence" value="ECO:0007669"/>
    <property type="project" value="TreeGrafter"/>
</dbReference>
<keyword evidence="4" id="KW-0004">4Fe-4S</keyword>
<dbReference type="GO" id="GO:0043139">
    <property type="term" value="F:5'-3' DNA helicase activity"/>
    <property type="evidence" value="ECO:0007669"/>
    <property type="project" value="UniProtKB-EC"/>
</dbReference>
<keyword evidence="5" id="KW-0479">Metal-binding</keyword>
<dbReference type="PANTHER" id="PTHR11472:SF47">
    <property type="entry name" value="FANCONI ANEMIA GROUP J PROTEIN"/>
    <property type="match status" value="1"/>
</dbReference>
<evidence type="ECO:0000256" key="2">
    <source>
        <dbReference type="ARBA" id="ARBA00004123"/>
    </source>
</evidence>
<dbReference type="InterPro" id="IPR010614">
    <property type="entry name" value="RAD3-like_helicase_DEAD"/>
</dbReference>
<dbReference type="PANTHER" id="PTHR11472">
    <property type="entry name" value="DNA REPAIR DEAD HELICASE RAD3/XP-D SUBFAMILY MEMBER"/>
    <property type="match status" value="1"/>
</dbReference>
<dbReference type="InterPro" id="IPR027417">
    <property type="entry name" value="P-loop_NTPase"/>
</dbReference>
<dbReference type="InterPro" id="IPR014013">
    <property type="entry name" value="Helic_SF1/SF2_ATP-bd_DinG/Rad3"/>
</dbReference>
<dbReference type="AlphaFoldDB" id="A0A8D0DHT9"/>
<keyword evidence="22" id="KW-1185">Reference proteome</keyword>
<evidence type="ECO:0000256" key="9">
    <source>
        <dbReference type="ARBA" id="ARBA00022806"/>
    </source>
</evidence>
<keyword evidence="10" id="KW-0067">ATP-binding</keyword>
<evidence type="ECO:0000256" key="7">
    <source>
        <dbReference type="ARBA" id="ARBA00022763"/>
    </source>
</evidence>
<dbReference type="SMART" id="SM00488">
    <property type="entry name" value="DEXDc2"/>
    <property type="match status" value="1"/>
</dbReference>
<dbReference type="Ensembl" id="ENSSLUT00000061937.1">
    <property type="protein sequence ID" value="ENSSLUP00000060237.1"/>
    <property type="gene ID" value="ENSSLUG00000025703.1"/>
</dbReference>
<dbReference type="PROSITE" id="PS51193">
    <property type="entry name" value="HELICASE_ATP_BIND_2"/>
    <property type="match status" value="1"/>
</dbReference>
<dbReference type="Pfam" id="PF06733">
    <property type="entry name" value="DEAD_2"/>
    <property type="match status" value="1"/>
</dbReference>
<evidence type="ECO:0000256" key="14">
    <source>
        <dbReference type="ARBA" id="ARBA00023235"/>
    </source>
</evidence>
<keyword evidence="11" id="KW-0408">Iron</keyword>
<feature type="region of interest" description="Disordered" evidence="19">
    <location>
        <begin position="115"/>
        <end position="138"/>
    </location>
</feature>
<feature type="domain" description="Helicase ATP-binding" evidence="20">
    <location>
        <begin position="11"/>
        <end position="449"/>
    </location>
</feature>
<evidence type="ECO:0000259" key="20">
    <source>
        <dbReference type="PROSITE" id="PS51193"/>
    </source>
</evidence>
<dbReference type="FunFam" id="3.40.50.300:FF:000731">
    <property type="entry name" value="Fanconi anemia group J protein homolog"/>
    <property type="match status" value="1"/>
</dbReference>